<name>A0AAU9SWL1_THLAR</name>
<organism evidence="2 3">
    <name type="scientific">Thlaspi arvense</name>
    <name type="common">Field penny-cress</name>
    <dbReference type="NCBI Taxonomy" id="13288"/>
    <lineage>
        <taxon>Eukaryota</taxon>
        <taxon>Viridiplantae</taxon>
        <taxon>Streptophyta</taxon>
        <taxon>Embryophyta</taxon>
        <taxon>Tracheophyta</taxon>
        <taxon>Spermatophyta</taxon>
        <taxon>Magnoliopsida</taxon>
        <taxon>eudicotyledons</taxon>
        <taxon>Gunneridae</taxon>
        <taxon>Pentapetalae</taxon>
        <taxon>rosids</taxon>
        <taxon>malvids</taxon>
        <taxon>Brassicales</taxon>
        <taxon>Brassicaceae</taxon>
        <taxon>Thlaspideae</taxon>
        <taxon>Thlaspi</taxon>
    </lineage>
</organism>
<keyword evidence="3" id="KW-1185">Reference proteome</keyword>
<evidence type="ECO:0000256" key="1">
    <source>
        <dbReference type="SAM" id="Phobius"/>
    </source>
</evidence>
<proteinExistence type="predicted"/>
<reference evidence="2 3" key="1">
    <citation type="submission" date="2022-03" db="EMBL/GenBank/DDBJ databases">
        <authorList>
            <person name="Nunn A."/>
            <person name="Chopra R."/>
            <person name="Nunn A."/>
            <person name="Contreras Garrido A."/>
        </authorList>
    </citation>
    <scope>NUCLEOTIDE SEQUENCE [LARGE SCALE GENOMIC DNA]</scope>
</reference>
<dbReference type="EMBL" id="OU466862">
    <property type="protein sequence ID" value="CAH2072196.1"/>
    <property type="molecule type" value="Genomic_DNA"/>
</dbReference>
<sequence length="170" mass="18655">MARSRCTSCGLLRRRCQCRRQTPTSTVSDEPTEITPACCCAYYLCITIFLLVFPLITIVIGKKFDGKNSCYLELFADTVSVSNANANVNAKANTNVSAAQWRIGFVARSPVTDCKISLHPIKSRLLRGDEVIAKSSSRSTDHFGQVVDGDKTNVVFETVEVMPEVIGDVI</sequence>
<protein>
    <submittedName>
        <fullName evidence="2">Uncharacterized protein</fullName>
    </submittedName>
</protein>
<feature type="transmembrane region" description="Helical" evidence="1">
    <location>
        <begin position="41"/>
        <end position="61"/>
    </location>
</feature>
<keyword evidence="1" id="KW-0812">Transmembrane</keyword>
<keyword evidence="1" id="KW-0472">Membrane</keyword>
<evidence type="ECO:0000313" key="3">
    <source>
        <dbReference type="Proteomes" id="UP000836841"/>
    </source>
</evidence>
<keyword evidence="1" id="KW-1133">Transmembrane helix</keyword>
<gene>
    <name evidence="2" type="ORF">TAV2_LOCUS19208</name>
</gene>
<accession>A0AAU9SWL1</accession>
<dbReference type="AlphaFoldDB" id="A0AAU9SWL1"/>
<dbReference type="Proteomes" id="UP000836841">
    <property type="component" value="Chromosome 6"/>
</dbReference>
<evidence type="ECO:0000313" key="2">
    <source>
        <dbReference type="EMBL" id="CAH2072196.1"/>
    </source>
</evidence>